<evidence type="ECO:0000313" key="3">
    <source>
        <dbReference type="Proteomes" id="UP000278807"/>
    </source>
</evidence>
<proteinExistence type="predicted"/>
<organism evidence="4">
    <name type="scientific">Rodentolepis nana</name>
    <name type="common">Dwarf tapeworm</name>
    <name type="synonym">Hymenolepis nana</name>
    <dbReference type="NCBI Taxonomy" id="102285"/>
    <lineage>
        <taxon>Eukaryota</taxon>
        <taxon>Metazoa</taxon>
        <taxon>Spiralia</taxon>
        <taxon>Lophotrochozoa</taxon>
        <taxon>Platyhelminthes</taxon>
        <taxon>Cestoda</taxon>
        <taxon>Eucestoda</taxon>
        <taxon>Cyclophyllidea</taxon>
        <taxon>Hymenolepididae</taxon>
        <taxon>Rodentolepis</taxon>
    </lineage>
</organism>
<feature type="region of interest" description="Disordered" evidence="1">
    <location>
        <begin position="38"/>
        <end position="66"/>
    </location>
</feature>
<dbReference type="Proteomes" id="UP000278807">
    <property type="component" value="Unassembled WGS sequence"/>
</dbReference>
<evidence type="ECO:0000313" key="4">
    <source>
        <dbReference type="WBParaSite" id="HNAJ_0000684401-mRNA-1"/>
    </source>
</evidence>
<evidence type="ECO:0000256" key="1">
    <source>
        <dbReference type="SAM" id="MobiDB-lite"/>
    </source>
</evidence>
<reference evidence="2 3" key="2">
    <citation type="submission" date="2018-11" db="EMBL/GenBank/DDBJ databases">
        <authorList>
            <consortium name="Pathogen Informatics"/>
        </authorList>
    </citation>
    <scope>NUCLEOTIDE SEQUENCE [LARGE SCALE GENOMIC DNA]</scope>
</reference>
<dbReference type="WBParaSite" id="HNAJ_0000684401-mRNA-1">
    <property type="protein sequence ID" value="HNAJ_0000684401-mRNA-1"/>
    <property type="gene ID" value="HNAJ_0000684401"/>
</dbReference>
<sequence length="66" mass="7534">MCEEDELMEPVWDTSGPDWVSVLLRRARLLDREEARNKVAISTHKHPQSAQYSSNVSLSPTYSSTQ</sequence>
<accession>A0A0R3TIF3</accession>
<evidence type="ECO:0000313" key="2">
    <source>
        <dbReference type="EMBL" id="VDO02700.1"/>
    </source>
</evidence>
<gene>
    <name evidence="2" type="ORF">HNAJ_LOCUS6840</name>
</gene>
<dbReference type="EMBL" id="UZAE01008622">
    <property type="protein sequence ID" value="VDO02700.1"/>
    <property type="molecule type" value="Genomic_DNA"/>
</dbReference>
<dbReference type="AlphaFoldDB" id="A0A0R3TIF3"/>
<reference evidence="4" key="1">
    <citation type="submission" date="2017-02" db="UniProtKB">
        <authorList>
            <consortium name="WormBaseParasite"/>
        </authorList>
    </citation>
    <scope>IDENTIFICATION</scope>
</reference>
<feature type="compositionally biased region" description="Polar residues" evidence="1">
    <location>
        <begin position="48"/>
        <end position="66"/>
    </location>
</feature>
<keyword evidence="3" id="KW-1185">Reference proteome</keyword>
<name>A0A0R3TIF3_RODNA</name>
<protein>
    <submittedName>
        <fullName evidence="2 4">Uncharacterized protein</fullName>
    </submittedName>
</protein>